<evidence type="ECO:0000256" key="1">
    <source>
        <dbReference type="SAM" id="Phobius"/>
    </source>
</evidence>
<keyword evidence="1" id="KW-0472">Membrane</keyword>
<evidence type="ECO:0000313" key="3">
    <source>
        <dbReference type="Proteomes" id="UP000241818"/>
    </source>
</evidence>
<reference evidence="2 3" key="1">
    <citation type="journal article" date="2018" name="New Phytol.">
        <title>Comparative genomics and transcriptomics depict ericoid mycorrhizal fungi as versatile saprotrophs and plant mutualists.</title>
        <authorList>
            <person name="Martino E."/>
            <person name="Morin E."/>
            <person name="Grelet G.A."/>
            <person name="Kuo A."/>
            <person name="Kohler A."/>
            <person name="Daghino S."/>
            <person name="Barry K.W."/>
            <person name="Cichocki N."/>
            <person name="Clum A."/>
            <person name="Dockter R.B."/>
            <person name="Hainaut M."/>
            <person name="Kuo R.C."/>
            <person name="LaButti K."/>
            <person name="Lindahl B.D."/>
            <person name="Lindquist E.A."/>
            <person name="Lipzen A."/>
            <person name="Khouja H.R."/>
            <person name="Magnuson J."/>
            <person name="Murat C."/>
            <person name="Ohm R.A."/>
            <person name="Singer S.W."/>
            <person name="Spatafora J.W."/>
            <person name="Wang M."/>
            <person name="Veneault-Fourrey C."/>
            <person name="Henrissat B."/>
            <person name="Grigoriev I.V."/>
            <person name="Martin F.M."/>
            <person name="Perotto S."/>
        </authorList>
    </citation>
    <scope>NUCLEOTIDE SEQUENCE [LARGE SCALE GENOMIC DNA]</scope>
    <source>
        <strain evidence="2 3">ATCC 22711</strain>
    </source>
</reference>
<organism evidence="2 3">
    <name type="scientific">Amorphotheca resinae ATCC 22711</name>
    <dbReference type="NCBI Taxonomy" id="857342"/>
    <lineage>
        <taxon>Eukaryota</taxon>
        <taxon>Fungi</taxon>
        <taxon>Dikarya</taxon>
        <taxon>Ascomycota</taxon>
        <taxon>Pezizomycotina</taxon>
        <taxon>Leotiomycetes</taxon>
        <taxon>Helotiales</taxon>
        <taxon>Amorphothecaceae</taxon>
        <taxon>Amorphotheca</taxon>
    </lineage>
</organism>
<keyword evidence="1" id="KW-0812">Transmembrane</keyword>
<dbReference type="RefSeq" id="XP_024719457.1">
    <property type="nucleotide sequence ID" value="XM_024865234.1"/>
</dbReference>
<gene>
    <name evidence="2" type="ORF">M430DRAFT_253619</name>
</gene>
<dbReference type="Proteomes" id="UP000241818">
    <property type="component" value="Unassembled WGS sequence"/>
</dbReference>
<protein>
    <submittedName>
        <fullName evidence="2">Uncharacterized protein</fullName>
    </submittedName>
</protein>
<keyword evidence="1" id="KW-1133">Transmembrane helix</keyword>
<feature type="transmembrane region" description="Helical" evidence="1">
    <location>
        <begin position="52"/>
        <end position="69"/>
    </location>
</feature>
<sequence>MDWVLWMFELEVVNLAEDKKVDCDPAPERIIESVRGILVETRKMKDSGFKGMVFRGVAAVVVNLLYLRIKEGRRDEGLRTKQSINELILTMAAHEAPLNKESS</sequence>
<accession>A0A2T3AXR5</accession>
<keyword evidence="3" id="KW-1185">Reference proteome</keyword>
<dbReference type="GeneID" id="36573315"/>
<name>A0A2T3AXR5_AMORE</name>
<dbReference type="AlphaFoldDB" id="A0A2T3AXR5"/>
<evidence type="ECO:0000313" key="2">
    <source>
        <dbReference type="EMBL" id="PSS14858.1"/>
    </source>
</evidence>
<dbReference type="InParanoid" id="A0A2T3AXR5"/>
<dbReference type="EMBL" id="KZ679013">
    <property type="protein sequence ID" value="PSS14858.1"/>
    <property type="molecule type" value="Genomic_DNA"/>
</dbReference>
<proteinExistence type="predicted"/>